<organism evidence="3 4">
    <name type="scientific">Gimesia panareensis</name>
    <dbReference type="NCBI Taxonomy" id="2527978"/>
    <lineage>
        <taxon>Bacteria</taxon>
        <taxon>Pseudomonadati</taxon>
        <taxon>Planctomycetota</taxon>
        <taxon>Planctomycetia</taxon>
        <taxon>Planctomycetales</taxon>
        <taxon>Planctomycetaceae</taxon>
        <taxon>Gimesia</taxon>
    </lineage>
</organism>
<dbReference type="Pfam" id="PF11845">
    <property type="entry name" value="Tll0287-like"/>
    <property type="match status" value="1"/>
</dbReference>
<keyword evidence="4" id="KW-1185">Reference proteome</keyword>
<keyword evidence="1" id="KW-0732">Signal</keyword>
<reference evidence="3 4" key="1">
    <citation type="submission" date="2019-03" db="EMBL/GenBank/DDBJ databases">
        <title>Deep-cultivation of Planctomycetes and their phenomic and genomic characterization uncovers novel biology.</title>
        <authorList>
            <person name="Wiegand S."/>
            <person name="Jogler M."/>
            <person name="Boedeker C."/>
            <person name="Pinto D."/>
            <person name="Vollmers J."/>
            <person name="Rivas-Marin E."/>
            <person name="Kohn T."/>
            <person name="Peeters S.H."/>
            <person name="Heuer A."/>
            <person name="Rast P."/>
            <person name="Oberbeckmann S."/>
            <person name="Bunk B."/>
            <person name="Jeske O."/>
            <person name="Meyerdierks A."/>
            <person name="Storesund J.E."/>
            <person name="Kallscheuer N."/>
            <person name="Luecker S."/>
            <person name="Lage O.M."/>
            <person name="Pohl T."/>
            <person name="Merkel B.J."/>
            <person name="Hornburger P."/>
            <person name="Mueller R.-W."/>
            <person name="Bruemmer F."/>
            <person name="Labrenz M."/>
            <person name="Spormann A.M."/>
            <person name="Op den Camp H."/>
            <person name="Overmann J."/>
            <person name="Amann R."/>
            <person name="Jetten M.S.M."/>
            <person name="Mascher T."/>
            <person name="Medema M.H."/>
            <person name="Devos D.P."/>
            <person name="Kaster A.-K."/>
            <person name="Ovreas L."/>
            <person name="Rohde M."/>
            <person name="Galperin M.Y."/>
            <person name="Jogler C."/>
        </authorList>
    </citation>
    <scope>NUCLEOTIDE SEQUENCE [LARGE SCALE GENOMIC DNA]</scope>
    <source>
        <strain evidence="3 4">Enr10</strain>
    </source>
</reference>
<dbReference type="Proteomes" id="UP000315647">
    <property type="component" value="Chromosome"/>
</dbReference>
<evidence type="ECO:0000259" key="2">
    <source>
        <dbReference type="Pfam" id="PF11845"/>
    </source>
</evidence>
<dbReference type="AlphaFoldDB" id="A0A517Q1W0"/>
<proteinExistence type="predicted"/>
<evidence type="ECO:0000256" key="1">
    <source>
        <dbReference type="SAM" id="SignalP"/>
    </source>
</evidence>
<feature type="chain" id="PRO_5022189600" description="Tll0287-like domain-containing protein" evidence="1">
    <location>
        <begin position="28"/>
        <end position="198"/>
    </location>
</feature>
<feature type="signal peptide" evidence="1">
    <location>
        <begin position="1"/>
        <end position="27"/>
    </location>
</feature>
<accession>A0A517Q1W0</accession>
<evidence type="ECO:0000313" key="4">
    <source>
        <dbReference type="Proteomes" id="UP000315647"/>
    </source>
</evidence>
<protein>
    <recommendedName>
        <fullName evidence="2">Tll0287-like domain-containing protein</fullName>
    </recommendedName>
</protein>
<gene>
    <name evidence="3" type="ORF">Enr10x_09100</name>
</gene>
<feature type="domain" description="Tll0287-like" evidence="2">
    <location>
        <begin position="57"/>
        <end position="173"/>
    </location>
</feature>
<dbReference type="RefSeq" id="WP_197997480.1">
    <property type="nucleotide sequence ID" value="NZ_CP037421.1"/>
</dbReference>
<dbReference type="EMBL" id="CP037421">
    <property type="protein sequence ID" value="QDT25613.1"/>
    <property type="molecule type" value="Genomic_DNA"/>
</dbReference>
<evidence type="ECO:0000313" key="3">
    <source>
        <dbReference type="EMBL" id="QDT25613.1"/>
    </source>
</evidence>
<dbReference type="InterPro" id="IPR021796">
    <property type="entry name" value="Tll0287-like_dom"/>
</dbReference>
<name>A0A517Q1W0_9PLAN</name>
<sequence length="198" mass="22471" precursor="true">MLKMRNRGRFLLCCLLAGVCLTVVGFAGESGKKEPVCEKKVATEGTPDETQITPTVSQAREQARLLHDTLHSTLLIVHRKYYREDEKLPIPSSVLDDVFEDLQENRKIRFRWISVNAEAMNIDHEPKTEFEKRAAAAIADGKPEYEQVEKGIYRHVGRICLPSQCLKCHMPNRRSTATRFAGLIISLPVQTTPRPKTK</sequence>